<dbReference type="KEGG" id="bdw:94337345"/>
<dbReference type="GO" id="GO:0000794">
    <property type="term" value="C:condensed nuclear chromosome"/>
    <property type="evidence" value="ECO:0007669"/>
    <property type="project" value="TreeGrafter"/>
</dbReference>
<keyword evidence="1" id="KW-0175">Coiled coil</keyword>
<dbReference type="GO" id="GO:0043047">
    <property type="term" value="F:single-stranded telomeric DNA binding"/>
    <property type="evidence" value="ECO:0007669"/>
    <property type="project" value="TreeGrafter"/>
</dbReference>
<feature type="coiled-coil region" evidence="1">
    <location>
        <begin position="320"/>
        <end position="371"/>
    </location>
</feature>
<keyword evidence="4" id="KW-1185">Reference proteome</keyword>
<dbReference type="Proteomes" id="UP001214638">
    <property type="component" value="Unassembled WGS sequence"/>
</dbReference>
<protein>
    <submittedName>
        <fullName evidence="3">Bifunctional Rad50-SbcC-type AAA domain/Rad50</fullName>
    </submittedName>
</protein>
<evidence type="ECO:0000313" key="3">
    <source>
        <dbReference type="EMBL" id="KAK2195372.1"/>
    </source>
</evidence>
<sequence>MTTLNSLEIQGIRSFSPYKPATITFEKPLTLIVGHNGAGKTTIVECLKMVTGGILPPNSDKGKSFVHDSRMCKFREVKAYISLDFNTFNNNQVCATRNFLITRDKHHATKTTYKAEECVIKSKSASGQSSSLSLKCNDMDNTIPTMMGLSRAVIDSVVFCHQDENNWALDELARVKSRFGELLDTSRKTQDVLVQSKKAQLEILQQQMAQITNIKEQMRQIRQDISSDEMEIVQIKQNSEKSKIEIDTVESEYATYMGPLNEVSLLEKQHAIIKEEFEKLHNSIGEIFEESLDDIKEYHRVITENLEESNKNYAEASAVIDTLLQSYNDIQKRLNEMNESSNNILMLNEGLKTIKETLVELEDEIKKEIGINQQQEFDLAHATYVDLYLEISRGFLNKLKGGSEEENTATKALESCNAKISKMDICAKKMKGNHKLILRIRVAELEASKLVLESIAIDISELQSSSANANDLKSQLAELQHCYEKLMNLCNDQCKQLDHLMNEKTELDCKIRILSEPLRLDSINKSEIQVAIKVFNSILSNDSESTLDYLRNICNGDVTTEKIESTLKEVFQRVFNLNGSWENHEELKAYDACGNKIPSLTDKEPYSMILKVVTNVRIKEYCDSLSILLNDPQIENVQTLPSPEHFKDKLEQIQSQIESVESNISSIKAELAKNQENAEVLKRHLSEVEIKQERIVELKKNHKSKLSSNAVLEKKLKPLMKMLASEEKIQEQLTCKVNDLKQSRLVQSSRIQSLCDRYQQAKNREMEMQLKLQDMESNGRNDIDDLMQSSREITETLTLKRNEQSELGQRIQDQIKLLDMLNINMEYKNREQQVLELENTVNELRESVTKVDIQGIACKLESLKLQHQNNMLKIANLEGSVATKMSHLESLEEMLNSEGYKNANLKFTQTCMELKAHAMASEMQHINAILKRVWREVYVGNHIDYIAIESKIDETTNPACANSRAYNYRLVSVTNNGVEMDMRELP</sequence>
<feature type="domain" description="RecF/RecN/SMC N-terminal" evidence="2">
    <location>
        <begin position="4"/>
        <end position="217"/>
    </location>
</feature>
<dbReference type="GO" id="GO:0070192">
    <property type="term" value="P:chromosome organization involved in meiotic cell cycle"/>
    <property type="evidence" value="ECO:0007669"/>
    <property type="project" value="TreeGrafter"/>
</dbReference>
<evidence type="ECO:0000259" key="2">
    <source>
        <dbReference type="Pfam" id="PF02463"/>
    </source>
</evidence>
<dbReference type="GO" id="GO:0051880">
    <property type="term" value="F:G-quadruplex DNA binding"/>
    <property type="evidence" value="ECO:0007669"/>
    <property type="project" value="TreeGrafter"/>
</dbReference>
<dbReference type="GO" id="GO:0006302">
    <property type="term" value="P:double-strand break repair"/>
    <property type="evidence" value="ECO:0007669"/>
    <property type="project" value="InterPro"/>
</dbReference>
<dbReference type="AlphaFoldDB" id="A0AAD9UN43"/>
<dbReference type="GO" id="GO:0007004">
    <property type="term" value="P:telomere maintenance via telomerase"/>
    <property type="evidence" value="ECO:0007669"/>
    <property type="project" value="TreeGrafter"/>
</dbReference>
<organism evidence="3 4">
    <name type="scientific">Babesia duncani</name>
    <dbReference type="NCBI Taxonomy" id="323732"/>
    <lineage>
        <taxon>Eukaryota</taxon>
        <taxon>Sar</taxon>
        <taxon>Alveolata</taxon>
        <taxon>Apicomplexa</taxon>
        <taxon>Aconoidasida</taxon>
        <taxon>Piroplasmida</taxon>
        <taxon>Babesiidae</taxon>
        <taxon>Babesia</taxon>
    </lineage>
</organism>
<dbReference type="EMBL" id="JALLKP010000004">
    <property type="protein sequence ID" value="KAK2195372.1"/>
    <property type="molecule type" value="Genomic_DNA"/>
</dbReference>
<feature type="coiled-coil region" evidence="1">
    <location>
        <begin position="194"/>
        <end position="252"/>
    </location>
</feature>
<dbReference type="GeneID" id="94337345"/>
<dbReference type="GO" id="GO:0003691">
    <property type="term" value="F:double-stranded telomeric DNA binding"/>
    <property type="evidence" value="ECO:0007669"/>
    <property type="project" value="TreeGrafter"/>
</dbReference>
<dbReference type="PANTHER" id="PTHR18867:SF12">
    <property type="entry name" value="DNA REPAIR PROTEIN RAD50"/>
    <property type="match status" value="1"/>
</dbReference>
<dbReference type="RefSeq" id="XP_067802215.1">
    <property type="nucleotide sequence ID" value="XM_067948064.1"/>
</dbReference>
<dbReference type="SUPFAM" id="SSF52540">
    <property type="entry name" value="P-loop containing nucleoside triphosphate hydrolases"/>
    <property type="match status" value="1"/>
</dbReference>
<evidence type="ECO:0000256" key="1">
    <source>
        <dbReference type="SAM" id="Coils"/>
    </source>
</evidence>
<dbReference type="GO" id="GO:0046872">
    <property type="term" value="F:metal ion binding"/>
    <property type="evidence" value="ECO:0007669"/>
    <property type="project" value="UniProtKB-KW"/>
</dbReference>
<gene>
    <name evidence="3" type="ORF">BdWA1_003048</name>
</gene>
<feature type="coiled-coil region" evidence="1">
    <location>
        <begin position="650"/>
        <end position="701"/>
    </location>
</feature>
<dbReference type="InterPro" id="IPR027417">
    <property type="entry name" value="P-loop_NTPase"/>
</dbReference>
<accession>A0AAD9UN43</accession>
<dbReference type="GO" id="GO:0016887">
    <property type="term" value="F:ATP hydrolysis activity"/>
    <property type="evidence" value="ECO:0007669"/>
    <property type="project" value="InterPro"/>
</dbReference>
<feature type="coiled-coil region" evidence="1">
    <location>
        <begin position="820"/>
        <end position="854"/>
    </location>
</feature>
<dbReference type="GO" id="GO:0030870">
    <property type="term" value="C:Mre11 complex"/>
    <property type="evidence" value="ECO:0007669"/>
    <property type="project" value="TreeGrafter"/>
</dbReference>
<dbReference type="Pfam" id="PF02463">
    <property type="entry name" value="SMC_N"/>
    <property type="match status" value="1"/>
</dbReference>
<dbReference type="InterPro" id="IPR003395">
    <property type="entry name" value="RecF/RecN/SMC_N"/>
</dbReference>
<proteinExistence type="predicted"/>
<dbReference type="PANTHER" id="PTHR18867">
    <property type="entry name" value="RAD50"/>
    <property type="match status" value="1"/>
</dbReference>
<name>A0AAD9UN43_9APIC</name>
<reference evidence="3" key="1">
    <citation type="journal article" date="2023" name="Nat. Microbiol.">
        <title>Babesia duncani multi-omics identifies virulence factors and drug targets.</title>
        <authorList>
            <person name="Singh P."/>
            <person name="Lonardi S."/>
            <person name="Liang Q."/>
            <person name="Vydyam P."/>
            <person name="Khabirova E."/>
            <person name="Fang T."/>
            <person name="Gihaz S."/>
            <person name="Thekkiniath J."/>
            <person name="Munshi M."/>
            <person name="Abel S."/>
            <person name="Ciampossin L."/>
            <person name="Batugedara G."/>
            <person name="Gupta M."/>
            <person name="Lu X.M."/>
            <person name="Lenz T."/>
            <person name="Chakravarty S."/>
            <person name="Cornillot E."/>
            <person name="Hu Y."/>
            <person name="Ma W."/>
            <person name="Gonzalez L.M."/>
            <person name="Sanchez S."/>
            <person name="Estrada K."/>
            <person name="Sanchez-Flores A."/>
            <person name="Montero E."/>
            <person name="Harb O.S."/>
            <person name="Le Roch K.G."/>
            <person name="Mamoun C.B."/>
        </authorList>
    </citation>
    <scope>NUCLEOTIDE SEQUENCE</scope>
    <source>
        <strain evidence="3">WA1</strain>
    </source>
</reference>
<comment type="caution">
    <text evidence="3">The sequence shown here is derived from an EMBL/GenBank/DDBJ whole genome shotgun (WGS) entry which is preliminary data.</text>
</comment>
<dbReference type="Gene3D" id="3.40.50.300">
    <property type="entry name" value="P-loop containing nucleotide triphosphate hydrolases"/>
    <property type="match status" value="1"/>
</dbReference>
<evidence type="ECO:0000313" key="4">
    <source>
        <dbReference type="Proteomes" id="UP001214638"/>
    </source>
</evidence>
<dbReference type="GO" id="GO:0000722">
    <property type="term" value="P:telomere maintenance via recombination"/>
    <property type="evidence" value="ECO:0007669"/>
    <property type="project" value="TreeGrafter"/>
</dbReference>